<evidence type="ECO:0000313" key="2">
    <source>
        <dbReference type="EMBL" id="ADB15862.1"/>
    </source>
</evidence>
<dbReference type="OrthoDB" id="291443at2"/>
<dbReference type="Proteomes" id="UP000001887">
    <property type="component" value="Chromosome"/>
</dbReference>
<keyword evidence="3" id="KW-1185">Reference proteome</keyword>
<dbReference type="InterPro" id="IPR011990">
    <property type="entry name" value="TPR-like_helical_dom_sf"/>
</dbReference>
<dbReference type="Pfam" id="PF13181">
    <property type="entry name" value="TPR_8"/>
    <property type="match status" value="1"/>
</dbReference>
<evidence type="ECO:0000313" key="3">
    <source>
        <dbReference type="Proteomes" id="UP000001887"/>
    </source>
</evidence>
<dbReference type="InterPro" id="IPR019734">
    <property type="entry name" value="TPR_rpt"/>
</dbReference>
<accession>D2R935</accession>
<name>D2R935_PIRSD</name>
<dbReference type="InterPro" id="IPR052943">
    <property type="entry name" value="TMTC_O-mannosyl-trnsfr"/>
</dbReference>
<dbReference type="HOGENOM" id="CLU_1151000_0_0_0"/>
<feature type="repeat" description="TPR" evidence="1">
    <location>
        <begin position="189"/>
        <end position="222"/>
    </location>
</feature>
<dbReference type="PANTHER" id="PTHR44809:SF1">
    <property type="entry name" value="PROTEIN O-MANNOSYL-TRANSFERASE TMTC1"/>
    <property type="match status" value="1"/>
</dbReference>
<dbReference type="PROSITE" id="PS51257">
    <property type="entry name" value="PROKAR_LIPOPROTEIN"/>
    <property type="match status" value="1"/>
</dbReference>
<dbReference type="PROSITE" id="PS50005">
    <property type="entry name" value="TPR"/>
    <property type="match status" value="1"/>
</dbReference>
<dbReference type="Gene3D" id="1.25.40.10">
    <property type="entry name" value="Tetratricopeptide repeat domain"/>
    <property type="match status" value="2"/>
</dbReference>
<evidence type="ECO:0000256" key="1">
    <source>
        <dbReference type="PROSITE-ProRule" id="PRU00339"/>
    </source>
</evidence>
<dbReference type="Pfam" id="PF13432">
    <property type="entry name" value="TPR_16"/>
    <property type="match status" value="2"/>
</dbReference>
<keyword evidence="1" id="KW-0802">TPR repeat</keyword>
<gene>
    <name evidence="2" type="ordered locus">Psta_1184</name>
</gene>
<dbReference type="AlphaFoldDB" id="D2R935"/>
<sequence precursor="true">MFIPLKPNSSVAIFLIALTATTGCASMGLKKPAIPTAPVVSKASSEKLDELPTSQTVQLCLTTAGELVQEGHLTEAIQLYQKARSLDPEAVDYSRILAALYDGQGEYSKAIDEYRLAIQKLPGDANLLNDYGCLHKRHGNFVEAELHLRQAVALDATNDRAKTNLAIALAQQMKYQEAFDLFAAVSGPAAAHSNIGMIKARQGKTEEAKTALRTALSMNANNPPAHAMLTYLESPKPQIQK</sequence>
<reference evidence="2 3" key="1">
    <citation type="journal article" date="2009" name="Stand. Genomic Sci.">
        <title>Complete genome sequence of Pirellula staleyi type strain (ATCC 27377).</title>
        <authorList>
            <person name="Clum A."/>
            <person name="Tindall B.J."/>
            <person name="Sikorski J."/>
            <person name="Ivanova N."/>
            <person name="Mavrommatis K."/>
            <person name="Lucas S."/>
            <person name="Glavina del Rio T."/>
            <person name="Nolan M."/>
            <person name="Chen F."/>
            <person name="Tice H."/>
            <person name="Pitluck S."/>
            <person name="Cheng J.F."/>
            <person name="Chertkov O."/>
            <person name="Brettin T."/>
            <person name="Han C."/>
            <person name="Detter J.C."/>
            <person name="Kuske C."/>
            <person name="Bruce D."/>
            <person name="Goodwin L."/>
            <person name="Ovchinikova G."/>
            <person name="Pati A."/>
            <person name="Mikhailova N."/>
            <person name="Chen A."/>
            <person name="Palaniappan K."/>
            <person name="Land M."/>
            <person name="Hauser L."/>
            <person name="Chang Y.J."/>
            <person name="Jeffries C.D."/>
            <person name="Chain P."/>
            <person name="Rohde M."/>
            <person name="Goker M."/>
            <person name="Bristow J."/>
            <person name="Eisen J.A."/>
            <person name="Markowitz V."/>
            <person name="Hugenholtz P."/>
            <person name="Kyrpides N.C."/>
            <person name="Klenk H.P."/>
            <person name="Lapidus A."/>
        </authorList>
    </citation>
    <scope>NUCLEOTIDE SEQUENCE [LARGE SCALE GENOMIC DNA]</scope>
    <source>
        <strain evidence="3">ATCC 27377 / DSM 6068 / ICPB 4128</strain>
    </source>
</reference>
<protein>
    <submittedName>
        <fullName evidence="2">TPR repeat-containing protein</fullName>
    </submittedName>
</protein>
<dbReference type="SMART" id="SM00028">
    <property type="entry name" value="TPR"/>
    <property type="match status" value="4"/>
</dbReference>
<proteinExistence type="predicted"/>
<organism evidence="2 3">
    <name type="scientific">Pirellula staleyi (strain ATCC 27377 / DSM 6068 / ICPB 4128)</name>
    <name type="common">Pirella staleyi</name>
    <dbReference type="NCBI Taxonomy" id="530564"/>
    <lineage>
        <taxon>Bacteria</taxon>
        <taxon>Pseudomonadati</taxon>
        <taxon>Planctomycetota</taxon>
        <taxon>Planctomycetia</taxon>
        <taxon>Pirellulales</taxon>
        <taxon>Pirellulaceae</taxon>
        <taxon>Pirellula</taxon>
    </lineage>
</organism>
<dbReference type="EMBL" id="CP001848">
    <property type="protein sequence ID" value="ADB15862.1"/>
    <property type="molecule type" value="Genomic_DNA"/>
</dbReference>
<dbReference type="eggNOG" id="COG0457">
    <property type="taxonomic scope" value="Bacteria"/>
</dbReference>
<dbReference type="KEGG" id="psl:Psta_1184"/>
<dbReference type="STRING" id="530564.Psta_1184"/>
<dbReference type="SUPFAM" id="SSF48452">
    <property type="entry name" value="TPR-like"/>
    <property type="match status" value="1"/>
</dbReference>
<dbReference type="PANTHER" id="PTHR44809">
    <property type="match status" value="1"/>
</dbReference>